<evidence type="ECO:0000256" key="2">
    <source>
        <dbReference type="ARBA" id="ARBA00023015"/>
    </source>
</evidence>
<keyword evidence="4" id="KW-0804">Transcription</keyword>
<reference evidence="8" key="2">
    <citation type="journal article" date="2022" name="Proc. Natl. Acad. Sci. U.S.A.">
        <title>Diploid-dominant life cycles characterize the early evolution of Fungi.</title>
        <authorList>
            <person name="Amses K.R."/>
            <person name="Simmons D.R."/>
            <person name="Longcore J.E."/>
            <person name="Mondo S.J."/>
            <person name="Seto K."/>
            <person name="Jeronimo G.H."/>
            <person name="Bonds A.E."/>
            <person name="Quandt C.A."/>
            <person name="Davis W.J."/>
            <person name="Chang Y."/>
            <person name="Federici B.A."/>
            <person name="Kuo A."/>
            <person name="LaButti K."/>
            <person name="Pangilinan J."/>
            <person name="Andreopoulos W."/>
            <person name="Tritt A."/>
            <person name="Riley R."/>
            <person name="Hundley H."/>
            <person name="Johnson J."/>
            <person name="Lipzen A."/>
            <person name="Barry K."/>
            <person name="Lang B.F."/>
            <person name="Cuomo C.A."/>
            <person name="Buchler N.E."/>
            <person name="Grigoriev I.V."/>
            <person name="Spatafora J.W."/>
            <person name="Stajich J.E."/>
            <person name="James T.Y."/>
        </authorList>
    </citation>
    <scope>NUCLEOTIDE SEQUENCE</scope>
    <source>
        <strain evidence="8">AG</strain>
    </source>
</reference>
<keyword evidence="3" id="KW-0238">DNA-binding</keyword>
<evidence type="ECO:0000256" key="1">
    <source>
        <dbReference type="ARBA" id="ARBA00004123"/>
    </source>
</evidence>
<dbReference type="GO" id="GO:0003700">
    <property type="term" value="F:DNA-binding transcription factor activity"/>
    <property type="evidence" value="ECO:0007669"/>
    <property type="project" value="InterPro"/>
</dbReference>
<feature type="domain" description="WRKY" evidence="7">
    <location>
        <begin position="299"/>
        <end position="358"/>
    </location>
</feature>
<dbReference type="Gene3D" id="2.20.25.80">
    <property type="entry name" value="WRKY domain"/>
    <property type="match status" value="1"/>
</dbReference>
<feature type="region of interest" description="Disordered" evidence="6">
    <location>
        <begin position="137"/>
        <end position="286"/>
    </location>
</feature>
<evidence type="ECO:0000256" key="5">
    <source>
        <dbReference type="ARBA" id="ARBA00023242"/>
    </source>
</evidence>
<dbReference type="GO" id="GO:0005634">
    <property type="term" value="C:nucleus"/>
    <property type="evidence" value="ECO:0007669"/>
    <property type="project" value="UniProtKB-SubCell"/>
</dbReference>
<dbReference type="AlphaFoldDB" id="A0AAD5HDB6"/>
<reference evidence="8" key="1">
    <citation type="submission" date="2021-06" db="EMBL/GenBank/DDBJ databases">
        <authorList>
            <consortium name="DOE Joint Genome Institute"/>
            <person name="Mondo S.J."/>
            <person name="Amses K.R."/>
            <person name="Simmons D.R."/>
            <person name="Longcore J.E."/>
            <person name="Seto K."/>
            <person name="Alves G.H."/>
            <person name="Bonds A.E."/>
            <person name="Quandt C.A."/>
            <person name="Davis W.J."/>
            <person name="Chang Y."/>
            <person name="Letcher P.M."/>
            <person name="Powell M.J."/>
            <person name="Kuo A."/>
            <person name="Labutti K."/>
            <person name="Pangilinan J."/>
            <person name="Andreopoulos W."/>
            <person name="Tritt A."/>
            <person name="Riley R."/>
            <person name="Hundley H."/>
            <person name="Johnson J."/>
            <person name="Lipzen A."/>
            <person name="Barry K."/>
            <person name="Berbee M.L."/>
            <person name="Buchler N.E."/>
            <person name="Grigoriev I.V."/>
            <person name="Spatafora J.W."/>
            <person name="Stajich J.E."/>
            <person name="James T.Y."/>
        </authorList>
    </citation>
    <scope>NUCLEOTIDE SEQUENCE</scope>
    <source>
        <strain evidence="8">AG</strain>
    </source>
</reference>
<organism evidence="8 9">
    <name type="scientific">Umbelopsis ramanniana AG</name>
    <dbReference type="NCBI Taxonomy" id="1314678"/>
    <lineage>
        <taxon>Eukaryota</taxon>
        <taxon>Fungi</taxon>
        <taxon>Fungi incertae sedis</taxon>
        <taxon>Mucoromycota</taxon>
        <taxon>Mucoromycotina</taxon>
        <taxon>Umbelopsidomycetes</taxon>
        <taxon>Umbelopsidales</taxon>
        <taxon>Umbelopsidaceae</taxon>
        <taxon>Umbelopsis</taxon>
    </lineage>
</organism>
<evidence type="ECO:0000256" key="3">
    <source>
        <dbReference type="ARBA" id="ARBA00023125"/>
    </source>
</evidence>
<dbReference type="SUPFAM" id="SSF118290">
    <property type="entry name" value="WRKY DNA-binding domain"/>
    <property type="match status" value="1"/>
</dbReference>
<evidence type="ECO:0000259" key="7">
    <source>
        <dbReference type="PROSITE" id="PS50811"/>
    </source>
</evidence>
<feature type="compositionally biased region" description="Basic and acidic residues" evidence="6">
    <location>
        <begin position="225"/>
        <end position="236"/>
    </location>
</feature>
<dbReference type="Proteomes" id="UP001206595">
    <property type="component" value="Unassembled WGS sequence"/>
</dbReference>
<protein>
    <recommendedName>
        <fullName evidence="7">WRKY domain-containing protein</fullName>
    </recommendedName>
</protein>
<dbReference type="EMBL" id="MU620926">
    <property type="protein sequence ID" value="KAI8578774.1"/>
    <property type="molecule type" value="Genomic_DNA"/>
</dbReference>
<dbReference type="RefSeq" id="XP_051443778.1">
    <property type="nucleotide sequence ID" value="XM_051589753.1"/>
</dbReference>
<feature type="compositionally biased region" description="Low complexity" evidence="6">
    <location>
        <begin position="258"/>
        <end position="271"/>
    </location>
</feature>
<dbReference type="InterPro" id="IPR036576">
    <property type="entry name" value="WRKY_dom_sf"/>
</dbReference>
<evidence type="ECO:0000256" key="6">
    <source>
        <dbReference type="SAM" id="MobiDB-lite"/>
    </source>
</evidence>
<dbReference type="GeneID" id="75915098"/>
<evidence type="ECO:0000313" key="8">
    <source>
        <dbReference type="EMBL" id="KAI8578774.1"/>
    </source>
</evidence>
<proteinExistence type="predicted"/>
<keyword evidence="9" id="KW-1185">Reference proteome</keyword>
<dbReference type="SMART" id="SM00774">
    <property type="entry name" value="WRKY"/>
    <property type="match status" value="1"/>
</dbReference>
<dbReference type="InterPro" id="IPR003657">
    <property type="entry name" value="WRKY_dom"/>
</dbReference>
<comment type="subcellular location">
    <subcellularLocation>
        <location evidence="1">Nucleus</location>
    </subcellularLocation>
</comment>
<comment type="caution">
    <text evidence="8">The sequence shown here is derived from an EMBL/GenBank/DDBJ whole genome shotgun (WGS) entry which is preliminary data.</text>
</comment>
<name>A0AAD5HDB6_UMBRA</name>
<evidence type="ECO:0000256" key="4">
    <source>
        <dbReference type="ARBA" id="ARBA00023163"/>
    </source>
</evidence>
<sequence length="366" mass="41356">MVNGFHPYSTTALHRDSSSIVLPPNLISSPMLSEPAATSQPYRAPLYVDPLGESTTPQHTPYTQQSSSFALQDVVHQFRDKPELLQLILQSKVEEDKRRAEEAKLRAKEIDLYMQQRDSQGLHGLALRPIRFKSSDTVHPYHVDTNDTTPKSSGTTSPAHLQNQEALAHTPTHTPTLSPYGRLQPSPPPRTYSTSREHTPGPRHLEYRRHSAVELPPFRYNSPNLRHESSSSENDLKRRRLSMDQAIGTSSHHPVSPPADHSSDANASSSAQEAGKRQRKRREMQSITKVVETRDFPYNDEYLWKNNGNTVHKGSGEKSIYYKCSNSSKGCPVNKTVTFKKNGEYVIKYRGEHLDDCNRVKRIVDV</sequence>
<dbReference type="GO" id="GO:0043565">
    <property type="term" value="F:sequence-specific DNA binding"/>
    <property type="evidence" value="ECO:0007669"/>
    <property type="project" value="InterPro"/>
</dbReference>
<keyword evidence="2" id="KW-0805">Transcription regulation</keyword>
<dbReference type="Pfam" id="PF03106">
    <property type="entry name" value="WRKY"/>
    <property type="match status" value="1"/>
</dbReference>
<evidence type="ECO:0000313" key="9">
    <source>
        <dbReference type="Proteomes" id="UP001206595"/>
    </source>
</evidence>
<feature type="compositionally biased region" description="Polar residues" evidence="6">
    <location>
        <begin position="146"/>
        <end position="177"/>
    </location>
</feature>
<gene>
    <name evidence="8" type="ORF">K450DRAFT_245455</name>
</gene>
<keyword evidence="5" id="KW-0539">Nucleus</keyword>
<dbReference type="PROSITE" id="PS50811">
    <property type="entry name" value="WRKY"/>
    <property type="match status" value="1"/>
</dbReference>
<accession>A0AAD5HDB6</accession>
<feature type="compositionally biased region" description="Basic and acidic residues" evidence="6">
    <location>
        <begin position="195"/>
        <end position="212"/>
    </location>
</feature>